<feature type="domain" description="Flagellar assembly protein FliH/Type III secretion system HrpE" evidence="8">
    <location>
        <begin position="101"/>
        <end position="213"/>
    </location>
</feature>
<feature type="coiled-coil region" evidence="7">
    <location>
        <begin position="39"/>
        <end position="73"/>
    </location>
</feature>
<dbReference type="InterPro" id="IPR051472">
    <property type="entry name" value="T3SS_Stator/FliH"/>
</dbReference>
<sequence>MTSLSSVIKRGRATSLRPQRIDSKPLFETVDVLPEVDHESEIADRYEKLKQEEAAANERLHASQEALERLKDDTLAAAYEEGRAAGFAQGQTEGKAEFEELTTRLNTVLVELERLYDDKWRSAEQHLVALAVEVGAKLTTDLVRKEETLFADMIRQQLLRELDAESLTVYVHPTRLASIQRFESTWRSEQTPLLKYRADASLSETSVRIETPQHGTELDLSYSLERIRSNIEEVLADGAY</sequence>
<evidence type="ECO:0000256" key="7">
    <source>
        <dbReference type="SAM" id="Coils"/>
    </source>
</evidence>
<keyword evidence="3" id="KW-0813">Transport</keyword>
<dbReference type="Proteomes" id="UP000254060">
    <property type="component" value="Unassembled WGS sequence"/>
</dbReference>
<evidence type="ECO:0000256" key="3">
    <source>
        <dbReference type="ARBA" id="ARBA00022448"/>
    </source>
</evidence>
<evidence type="ECO:0000259" key="8">
    <source>
        <dbReference type="Pfam" id="PF02108"/>
    </source>
</evidence>
<protein>
    <submittedName>
        <fullName evidence="9">Flagellar assembly protein H</fullName>
    </submittedName>
</protein>
<evidence type="ECO:0000256" key="1">
    <source>
        <dbReference type="ARBA" id="ARBA00003041"/>
    </source>
</evidence>
<evidence type="ECO:0000256" key="6">
    <source>
        <dbReference type="ARBA" id="ARBA00023225"/>
    </source>
</evidence>
<dbReference type="EMBL" id="UGGP01000001">
    <property type="protein sequence ID" value="STO08466.1"/>
    <property type="molecule type" value="Genomic_DNA"/>
</dbReference>
<evidence type="ECO:0000256" key="5">
    <source>
        <dbReference type="ARBA" id="ARBA00022927"/>
    </source>
</evidence>
<organism evidence="9 10">
    <name type="scientific">Exiguobacterium aurantiacum</name>
    <dbReference type="NCBI Taxonomy" id="33987"/>
    <lineage>
        <taxon>Bacteria</taxon>
        <taxon>Bacillati</taxon>
        <taxon>Bacillota</taxon>
        <taxon>Bacilli</taxon>
        <taxon>Bacillales</taxon>
        <taxon>Bacillales Family XII. Incertae Sedis</taxon>
        <taxon>Exiguobacterium</taxon>
    </lineage>
</organism>
<accession>A0A377FVF2</accession>
<evidence type="ECO:0000256" key="2">
    <source>
        <dbReference type="ARBA" id="ARBA00006602"/>
    </source>
</evidence>
<dbReference type="PANTHER" id="PTHR34982:SF1">
    <property type="entry name" value="FLAGELLAR ASSEMBLY PROTEIN FLIH"/>
    <property type="match status" value="1"/>
</dbReference>
<evidence type="ECO:0000313" key="10">
    <source>
        <dbReference type="Proteomes" id="UP000254060"/>
    </source>
</evidence>
<dbReference type="InterPro" id="IPR018035">
    <property type="entry name" value="Flagellar_FliH/T3SS_HrpE"/>
</dbReference>
<keyword evidence="9" id="KW-0969">Cilium</keyword>
<reference evidence="9 10" key="1">
    <citation type="submission" date="2018-06" db="EMBL/GenBank/DDBJ databases">
        <authorList>
            <consortium name="Pathogen Informatics"/>
            <person name="Doyle S."/>
        </authorList>
    </citation>
    <scope>NUCLEOTIDE SEQUENCE [LARGE SCALE GENOMIC DNA]</scope>
    <source>
        <strain evidence="9 10">NCTC13163</strain>
    </source>
</reference>
<dbReference type="AlphaFoldDB" id="A0A377FVF2"/>
<keyword evidence="7" id="KW-0175">Coiled coil</keyword>
<gene>
    <name evidence="9" type="ORF">NCTC13163_01837</name>
</gene>
<evidence type="ECO:0000256" key="4">
    <source>
        <dbReference type="ARBA" id="ARBA00022795"/>
    </source>
</evidence>
<dbReference type="GO" id="GO:0015031">
    <property type="term" value="P:protein transport"/>
    <property type="evidence" value="ECO:0007669"/>
    <property type="project" value="UniProtKB-KW"/>
</dbReference>
<comment type="similarity">
    <text evidence="2">Belongs to the FliH family.</text>
</comment>
<dbReference type="OrthoDB" id="19020at2"/>
<dbReference type="STRING" id="1397694.GCA_000702585_02333"/>
<dbReference type="PANTHER" id="PTHR34982">
    <property type="entry name" value="YOP PROTEINS TRANSLOCATION PROTEIN L"/>
    <property type="match status" value="1"/>
</dbReference>
<proteinExistence type="inferred from homology"/>
<name>A0A377FVF2_9BACL</name>
<dbReference type="Pfam" id="PF02108">
    <property type="entry name" value="FliH"/>
    <property type="match status" value="1"/>
</dbReference>
<keyword evidence="6" id="KW-1006">Bacterial flagellum protein export</keyword>
<dbReference type="GO" id="GO:0005829">
    <property type="term" value="C:cytosol"/>
    <property type="evidence" value="ECO:0007669"/>
    <property type="project" value="TreeGrafter"/>
</dbReference>
<evidence type="ECO:0000313" key="9">
    <source>
        <dbReference type="EMBL" id="STO08466.1"/>
    </source>
</evidence>
<keyword evidence="9" id="KW-0966">Cell projection</keyword>
<comment type="function">
    <text evidence="1">Needed for flagellar regrowth and assembly.</text>
</comment>
<keyword evidence="9" id="KW-0282">Flagellum</keyword>
<keyword evidence="4" id="KW-1005">Bacterial flagellum biogenesis</keyword>
<keyword evidence="5" id="KW-0653">Protein transport</keyword>
<dbReference type="GO" id="GO:0044781">
    <property type="term" value="P:bacterial-type flagellum organization"/>
    <property type="evidence" value="ECO:0007669"/>
    <property type="project" value="UniProtKB-KW"/>
</dbReference>